<organism evidence="2 3">
    <name type="scientific">Senna tora</name>
    <dbReference type="NCBI Taxonomy" id="362788"/>
    <lineage>
        <taxon>Eukaryota</taxon>
        <taxon>Viridiplantae</taxon>
        <taxon>Streptophyta</taxon>
        <taxon>Embryophyta</taxon>
        <taxon>Tracheophyta</taxon>
        <taxon>Spermatophyta</taxon>
        <taxon>Magnoliopsida</taxon>
        <taxon>eudicotyledons</taxon>
        <taxon>Gunneridae</taxon>
        <taxon>Pentapetalae</taxon>
        <taxon>rosids</taxon>
        <taxon>fabids</taxon>
        <taxon>Fabales</taxon>
        <taxon>Fabaceae</taxon>
        <taxon>Caesalpinioideae</taxon>
        <taxon>Cassia clade</taxon>
        <taxon>Senna</taxon>
    </lineage>
</organism>
<reference evidence="2" key="1">
    <citation type="submission" date="2020-09" db="EMBL/GenBank/DDBJ databases">
        <title>Genome-Enabled Discovery of Anthraquinone Biosynthesis in Senna tora.</title>
        <authorList>
            <person name="Kang S.-H."/>
            <person name="Pandey R.P."/>
            <person name="Lee C.-M."/>
            <person name="Sim J.-S."/>
            <person name="Jeong J.-T."/>
            <person name="Choi B.-S."/>
            <person name="Jung M."/>
            <person name="Ginzburg D."/>
            <person name="Zhao K."/>
            <person name="Won S.Y."/>
            <person name="Oh T.-J."/>
            <person name="Yu Y."/>
            <person name="Kim N.-H."/>
            <person name="Lee O.R."/>
            <person name="Lee T.-H."/>
            <person name="Bashyal P."/>
            <person name="Kim T.-S."/>
            <person name="Lee W.-H."/>
            <person name="Kawkins C."/>
            <person name="Kim C.-K."/>
            <person name="Kim J.S."/>
            <person name="Ahn B.O."/>
            <person name="Rhee S.Y."/>
            <person name="Sohng J.K."/>
        </authorList>
    </citation>
    <scope>NUCLEOTIDE SEQUENCE</scope>
    <source>
        <tissue evidence="2">Leaf</tissue>
    </source>
</reference>
<evidence type="ECO:0000313" key="2">
    <source>
        <dbReference type="EMBL" id="KAF7806872.1"/>
    </source>
</evidence>
<evidence type="ECO:0000259" key="1">
    <source>
        <dbReference type="Pfam" id="PF13456"/>
    </source>
</evidence>
<keyword evidence="2" id="KW-0808">Transferase</keyword>
<dbReference type="InterPro" id="IPR036397">
    <property type="entry name" value="RNaseH_sf"/>
</dbReference>
<comment type="caution">
    <text evidence="2">The sequence shown here is derived from an EMBL/GenBank/DDBJ whole genome shotgun (WGS) entry which is preliminary data.</text>
</comment>
<protein>
    <submittedName>
        <fullName evidence="2">Receptor-like kinase</fullName>
    </submittedName>
</protein>
<dbReference type="InterPro" id="IPR053151">
    <property type="entry name" value="RNase_H-like"/>
</dbReference>
<gene>
    <name evidence="2" type="ORF">G2W53_039033</name>
</gene>
<dbReference type="GO" id="GO:0003676">
    <property type="term" value="F:nucleic acid binding"/>
    <property type="evidence" value="ECO:0007669"/>
    <property type="project" value="InterPro"/>
</dbReference>
<dbReference type="PANTHER" id="PTHR47723">
    <property type="entry name" value="OS05G0353850 PROTEIN"/>
    <property type="match status" value="1"/>
</dbReference>
<evidence type="ECO:0000313" key="3">
    <source>
        <dbReference type="Proteomes" id="UP000634136"/>
    </source>
</evidence>
<keyword evidence="2" id="KW-0418">Kinase</keyword>
<proteinExistence type="predicted"/>
<dbReference type="Gene3D" id="3.30.420.10">
    <property type="entry name" value="Ribonuclease H-like superfamily/Ribonuclease H"/>
    <property type="match status" value="1"/>
</dbReference>
<name>A0A834W2I1_9FABA</name>
<dbReference type="Proteomes" id="UP000634136">
    <property type="component" value="Unassembled WGS sequence"/>
</dbReference>
<dbReference type="Pfam" id="PF13456">
    <property type="entry name" value="RVT_3"/>
    <property type="match status" value="1"/>
</dbReference>
<accession>A0A834W2I1</accession>
<sequence>MGRANMWSPPDQGWLKFNVIGASNRLALYTETWGIMVGLEIARDTKINYLIMETDFMEAFRVITSDAANHPVLEYMINRIRQLLKMNSMVSLEHTFHEGN</sequence>
<keyword evidence="2" id="KW-0675">Receptor</keyword>
<dbReference type="PANTHER" id="PTHR47723:SF19">
    <property type="entry name" value="POLYNUCLEOTIDYL TRANSFERASE, RIBONUCLEASE H-LIKE SUPERFAMILY PROTEIN"/>
    <property type="match status" value="1"/>
</dbReference>
<dbReference type="GO" id="GO:0004523">
    <property type="term" value="F:RNA-DNA hybrid ribonuclease activity"/>
    <property type="evidence" value="ECO:0007669"/>
    <property type="project" value="InterPro"/>
</dbReference>
<dbReference type="GO" id="GO:0016301">
    <property type="term" value="F:kinase activity"/>
    <property type="evidence" value="ECO:0007669"/>
    <property type="project" value="UniProtKB-KW"/>
</dbReference>
<keyword evidence="3" id="KW-1185">Reference proteome</keyword>
<dbReference type="AlphaFoldDB" id="A0A834W2I1"/>
<dbReference type="EMBL" id="JAAIUW010000012">
    <property type="protein sequence ID" value="KAF7806872.1"/>
    <property type="molecule type" value="Genomic_DNA"/>
</dbReference>
<feature type="domain" description="RNase H type-1" evidence="1">
    <location>
        <begin position="29"/>
        <end position="100"/>
    </location>
</feature>
<dbReference type="InterPro" id="IPR002156">
    <property type="entry name" value="RNaseH_domain"/>
</dbReference>